<evidence type="ECO:0000256" key="3">
    <source>
        <dbReference type="ARBA" id="ARBA00023125"/>
    </source>
</evidence>
<evidence type="ECO:0000313" key="6">
    <source>
        <dbReference type="EMBL" id="MBP3950752.1"/>
    </source>
</evidence>
<dbReference type="SUPFAM" id="SSF46785">
    <property type="entry name" value="Winged helix' DNA-binding domain"/>
    <property type="match status" value="1"/>
</dbReference>
<reference evidence="6" key="1">
    <citation type="submission" date="2021-03" db="EMBL/GenBank/DDBJ databases">
        <title>Bacillus suaedae sp. nov., isolated from Suaeda aralocaspica.</title>
        <authorList>
            <person name="Lei R.F.R."/>
        </authorList>
    </citation>
    <scope>NUCLEOTIDE SEQUENCE</scope>
    <source>
        <strain evidence="6">YZJH907-2</strain>
    </source>
</reference>
<keyword evidence="2" id="KW-0805">Transcription regulation</keyword>
<dbReference type="InterPro" id="IPR036390">
    <property type="entry name" value="WH_DNA-bd_sf"/>
</dbReference>
<keyword evidence="3" id="KW-0238">DNA-binding</keyword>
<dbReference type="InterPro" id="IPR005119">
    <property type="entry name" value="LysR_subst-bd"/>
</dbReference>
<sequence length="285" mass="33134">MKTDDYKLLVMIKKQRTIRAAAKELLISQPAISQRLKQIEEQWGEKIFLRTHKQLIVTPVGEKIIALAERIISEENQLLDDISRMSDQVRGRLSLGVSSVVGQYLLPTVLQEYTQTFPEVEIELFTGLSQDIRQSMANFHLMIIRGEKLNQLNCIELFSEPLYLIERKDINPEHKNKLLIEFQSDHSFHSLVEQWLVEQAEIKISRKIKVDQIETCKQLMSHGIGMAVLPEMAMTNLNLNEYVIKPLVANEKMIKRTTWLCYTDIVRELPQVEAFFQLLKKSHFS</sequence>
<gene>
    <name evidence="6" type="ORF">J7W16_06360</name>
</gene>
<protein>
    <submittedName>
        <fullName evidence="6">LysR family transcriptional regulator</fullName>
    </submittedName>
</protein>
<evidence type="ECO:0000259" key="5">
    <source>
        <dbReference type="PROSITE" id="PS50931"/>
    </source>
</evidence>
<evidence type="ECO:0000256" key="2">
    <source>
        <dbReference type="ARBA" id="ARBA00023015"/>
    </source>
</evidence>
<comment type="similarity">
    <text evidence="1">Belongs to the LysR transcriptional regulatory family.</text>
</comment>
<dbReference type="AlphaFoldDB" id="A0A940WUL1"/>
<comment type="caution">
    <text evidence="6">The sequence shown here is derived from an EMBL/GenBank/DDBJ whole genome shotgun (WGS) entry which is preliminary data.</text>
</comment>
<keyword evidence="4" id="KW-0804">Transcription</keyword>
<dbReference type="GO" id="GO:0003700">
    <property type="term" value="F:DNA-binding transcription factor activity"/>
    <property type="evidence" value="ECO:0007669"/>
    <property type="project" value="InterPro"/>
</dbReference>
<dbReference type="PROSITE" id="PS50931">
    <property type="entry name" value="HTH_LYSR"/>
    <property type="match status" value="1"/>
</dbReference>
<dbReference type="PANTHER" id="PTHR30126">
    <property type="entry name" value="HTH-TYPE TRANSCRIPTIONAL REGULATOR"/>
    <property type="match status" value="1"/>
</dbReference>
<dbReference type="GO" id="GO:0000976">
    <property type="term" value="F:transcription cis-regulatory region binding"/>
    <property type="evidence" value="ECO:0007669"/>
    <property type="project" value="TreeGrafter"/>
</dbReference>
<dbReference type="EMBL" id="JAGKSQ010000002">
    <property type="protein sequence ID" value="MBP3950752.1"/>
    <property type="molecule type" value="Genomic_DNA"/>
</dbReference>
<dbReference type="SUPFAM" id="SSF53850">
    <property type="entry name" value="Periplasmic binding protein-like II"/>
    <property type="match status" value="1"/>
</dbReference>
<keyword evidence="7" id="KW-1185">Reference proteome</keyword>
<dbReference type="Pfam" id="PF00126">
    <property type="entry name" value="HTH_1"/>
    <property type="match status" value="1"/>
</dbReference>
<evidence type="ECO:0000256" key="1">
    <source>
        <dbReference type="ARBA" id="ARBA00009437"/>
    </source>
</evidence>
<dbReference type="PANTHER" id="PTHR30126:SF78">
    <property type="entry name" value="HTH LYSR-TYPE DOMAIN-CONTAINING PROTEIN"/>
    <property type="match status" value="1"/>
</dbReference>
<proteinExistence type="inferred from homology"/>
<dbReference type="InterPro" id="IPR036388">
    <property type="entry name" value="WH-like_DNA-bd_sf"/>
</dbReference>
<dbReference type="InterPro" id="IPR000847">
    <property type="entry name" value="LysR_HTH_N"/>
</dbReference>
<dbReference type="RefSeq" id="WP_210596430.1">
    <property type="nucleotide sequence ID" value="NZ_JAGKSQ010000002.1"/>
</dbReference>
<dbReference type="CDD" id="cd05466">
    <property type="entry name" value="PBP2_LTTR_substrate"/>
    <property type="match status" value="1"/>
</dbReference>
<accession>A0A940WUL1</accession>
<feature type="domain" description="HTH lysR-type" evidence="5">
    <location>
        <begin position="1"/>
        <end position="58"/>
    </location>
</feature>
<evidence type="ECO:0000256" key="4">
    <source>
        <dbReference type="ARBA" id="ARBA00023163"/>
    </source>
</evidence>
<organism evidence="6 7">
    <name type="scientific">Halalkalibacter suaedae</name>
    <dbReference type="NCBI Taxonomy" id="2822140"/>
    <lineage>
        <taxon>Bacteria</taxon>
        <taxon>Bacillati</taxon>
        <taxon>Bacillota</taxon>
        <taxon>Bacilli</taxon>
        <taxon>Bacillales</taxon>
        <taxon>Bacillaceae</taxon>
        <taxon>Halalkalibacter</taxon>
    </lineage>
</organism>
<dbReference type="Proteomes" id="UP000678228">
    <property type="component" value="Unassembled WGS sequence"/>
</dbReference>
<name>A0A940WUL1_9BACI</name>
<dbReference type="Gene3D" id="1.10.10.10">
    <property type="entry name" value="Winged helix-like DNA-binding domain superfamily/Winged helix DNA-binding domain"/>
    <property type="match status" value="1"/>
</dbReference>
<evidence type="ECO:0000313" key="7">
    <source>
        <dbReference type="Proteomes" id="UP000678228"/>
    </source>
</evidence>
<dbReference type="Pfam" id="PF03466">
    <property type="entry name" value="LysR_substrate"/>
    <property type="match status" value="1"/>
</dbReference>
<dbReference type="PRINTS" id="PR00039">
    <property type="entry name" value="HTHLYSR"/>
</dbReference>
<dbReference type="Gene3D" id="3.40.190.290">
    <property type="match status" value="1"/>
</dbReference>